<dbReference type="Proteomes" id="UP001209885">
    <property type="component" value="Unassembled WGS sequence"/>
</dbReference>
<keyword evidence="1 9" id="KW-0004">4Fe-4S</keyword>
<keyword evidence="5 9" id="KW-0671">Queuosine biosynthesis</keyword>
<evidence type="ECO:0000256" key="5">
    <source>
        <dbReference type="ARBA" id="ARBA00022785"/>
    </source>
</evidence>
<dbReference type="Gene3D" id="3.30.70.20">
    <property type="match status" value="1"/>
</dbReference>
<keyword evidence="6 9" id="KW-0560">Oxidoreductase</keyword>
<keyword evidence="7 9" id="KW-0408">Iron</keyword>
<feature type="binding site" evidence="9">
    <location>
        <position position="195"/>
    </location>
    <ligand>
        <name>[4Fe-4S] cluster</name>
        <dbReference type="ChEBI" id="CHEBI:49883"/>
        <label>1</label>
    </ligand>
</feature>
<comment type="caution">
    <text evidence="11">The sequence shown here is derived from an EMBL/GenBank/DDBJ whole genome shotgun (WGS) entry which is preliminary data.</text>
</comment>
<feature type="binding site" evidence="9">
    <location>
        <position position="189"/>
    </location>
    <ligand>
        <name>[4Fe-4S] cluster</name>
        <dbReference type="ChEBI" id="CHEBI:49883"/>
        <label>1</label>
    </ligand>
</feature>
<dbReference type="PANTHER" id="PTHR30002">
    <property type="entry name" value="EPOXYQUEUOSINE REDUCTASE"/>
    <property type="match status" value="1"/>
</dbReference>
<evidence type="ECO:0000256" key="2">
    <source>
        <dbReference type="ARBA" id="ARBA00022490"/>
    </source>
</evidence>
<comment type="subunit">
    <text evidence="9">Monomer.</text>
</comment>
<comment type="cofactor">
    <cofactor evidence="9">
        <name>[4Fe-4S] cluster</name>
        <dbReference type="ChEBI" id="CHEBI:49883"/>
    </cofactor>
    <text evidence="9">Binds 2 [4Fe-4S] clusters per monomer.</text>
</comment>
<evidence type="ECO:0000256" key="8">
    <source>
        <dbReference type="ARBA" id="ARBA00023014"/>
    </source>
</evidence>
<feature type="binding site" evidence="9">
    <location>
        <position position="224"/>
    </location>
    <ligand>
        <name>tRNA</name>
        <dbReference type="ChEBI" id="CHEBI:17843"/>
    </ligand>
</feature>
<dbReference type="Pfam" id="PF13484">
    <property type="entry name" value="Fer4_16"/>
    <property type="match status" value="1"/>
</dbReference>
<feature type="binding site" evidence="9">
    <location>
        <position position="156"/>
    </location>
    <ligand>
        <name>cob(II)alamin</name>
        <dbReference type="ChEBI" id="CHEBI:16304"/>
    </ligand>
</feature>
<dbReference type="InterPro" id="IPR017900">
    <property type="entry name" value="4Fe4S_Fe_S_CS"/>
</dbReference>
<keyword evidence="8 9" id="KW-0411">Iron-sulfur</keyword>
<comment type="similarity">
    <text evidence="9">Belongs to the QueG family.</text>
</comment>
<comment type="subcellular location">
    <subcellularLocation>
        <location evidence="9">Cytoplasm</location>
    </subcellularLocation>
</comment>
<evidence type="ECO:0000256" key="3">
    <source>
        <dbReference type="ARBA" id="ARBA00022694"/>
    </source>
</evidence>
<feature type="binding site" evidence="9">
    <location>
        <position position="135"/>
    </location>
    <ligand>
        <name>cob(II)alamin</name>
        <dbReference type="ChEBI" id="CHEBI:16304"/>
    </ligand>
</feature>
<keyword evidence="4 9" id="KW-0479">Metal-binding</keyword>
<feature type="binding site" evidence="9">
    <location>
        <position position="215"/>
    </location>
    <ligand>
        <name>[4Fe-4S] cluster</name>
        <dbReference type="ChEBI" id="CHEBI:49883"/>
        <label>2</label>
    </ligand>
</feature>
<keyword evidence="2 9" id="KW-0963">Cytoplasm</keyword>
<organism evidence="11 12">
    <name type="scientific">Mangrovivirga halotolerans</name>
    <dbReference type="NCBI Taxonomy" id="2993936"/>
    <lineage>
        <taxon>Bacteria</taxon>
        <taxon>Pseudomonadati</taxon>
        <taxon>Bacteroidota</taxon>
        <taxon>Cytophagia</taxon>
        <taxon>Cytophagales</taxon>
        <taxon>Mangrovivirgaceae</taxon>
        <taxon>Mangrovivirga</taxon>
    </lineage>
</organism>
<feature type="binding site" evidence="9">
    <location>
        <position position="217"/>
    </location>
    <ligand>
        <name>cob(II)alamin</name>
        <dbReference type="ChEBI" id="CHEBI:16304"/>
    </ligand>
</feature>
<dbReference type="InterPro" id="IPR004453">
    <property type="entry name" value="QueG"/>
</dbReference>
<keyword evidence="12" id="KW-1185">Reference proteome</keyword>
<dbReference type="RefSeq" id="WP_266056953.1">
    <property type="nucleotide sequence ID" value="NZ_JAPFQN010000006.1"/>
</dbReference>
<evidence type="ECO:0000256" key="6">
    <source>
        <dbReference type="ARBA" id="ARBA00023002"/>
    </source>
</evidence>
<dbReference type="HAMAP" id="MF_00916">
    <property type="entry name" value="QueG"/>
    <property type="match status" value="1"/>
</dbReference>
<feature type="binding site" evidence="9">
    <location>
        <position position="170"/>
    </location>
    <ligand>
        <name>cob(II)alamin</name>
        <dbReference type="ChEBI" id="CHEBI:16304"/>
    </ligand>
</feature>
<dbReference type="PROSITE" id="PS00198">
    <property type="entry name" value="4FE4S_FER_1"/>
    <property type="match status" value="1"/>
</dbReference>
<dbReference type="EC" id="1.17.99.6" evidence="9"/>
<evidence type="ECO:0000256" key="1">
    <source>
        <dbReference type="ARBA" id="ARBA00022485"/>
    </source>
</evidence>
<comment type="function">
    <text evidence="9">Catalyzes the conversion of epoxyqueuosine (oQ) to queuosine (Q), which is a hypermodified base found in the wobble positions of tRNA(Asp), tRNA(Asn), tRNA(His) and tRNA(Tyr).</text>
</comment>
<dbReference type="InterPro" id="IPR013542">
    <property type="entry name" value="QueG_DUF1730"/>
</dbReference>
<gene>
    <name evidence="9 11" type="primary">queG</name>
    <name evidence="11" type="ORF">OO013_11490</name>
</gene>
<evidence type="ECO:0000256" key="4">
    <source>
        <dbReference type="ARBA" id="ARBA00022723"/>
    </source>
</evidence>
<name>A0ABT3RT12_9BACT</name>
<comment type="cofactor">
    <cofactor evidence="9">
        <name>cob(II)alamin</name>
        <dbReference type="ChEBI" id="CHEBI:16304"/>
    </cofactor>
</comment>
<feature type="binding site" evidence="9">
    <location>
        <position position="62"/>
    </location>
    <ligand>
        <name>cob(II)alamin</name>
        <dbReference type="ChEBI" id="CHEBI:16304"/>
    </ligand>
</feature>
<dbReference type="GO" id="GO:0052693">
    <property type="term" value="F:epoxyqueuosine reductase activity"/>
    <property type="evidence" value="ECO:0007669"/>
    <property type="project" value="UniProtKB-EC"/>
</dbReference>
<sequence>MSSIKAVKNTEILKKLASDYGFSFCGISKAEFLESEAGRLEEWLKRGYQGKMSYLENHFDKRLDPTLLVPGAKSVVSLIYNYCPPEEKHQREDTYKIARYAYGKDYHYVIKDKLRELVHDLKKKVGEVDGRVFVDSAPVMERSWAEKSGIGWIGKNSLLLNRSMGSYFFLAELIIDLELIPDAPTKDYCGTCTACMDACPTDAIPQSGLVDGSKCISYLTIELKDDIPAEFSGKMNDWIFGCDICQEVCPWNRFATAHHEKDFLPNDFIQNATKQEWHEMTQEIFNEVFRKSPVKRTKFTGLKRNIEFIKR</sequence>
<keyword evidence="9" id="KW-0846">Cobalamin</keyword>
<dbReference type="EMBL" id="JAPFQN010000006">
    <property type="protein sequence ID" value="MCX2744493.1"/>
    <property type="molecule type" value="Genomic_DNA"/>
</dbReference>
<feature type="binding site" evidence="9">
    <location>
        <position position="242"/>
    </location>
    <ligand>
        <name>[4Fe-4S] cluster</name>
        <dbReference type="ChEBI" id="CHEBI:49883"/>
        <label>2</label>
    </ligand>
</feature>
<dbReference type="PANTHER" id="PTHR30002:SF4">
    <property type="entry name" value="EPOXYQUEUOSINE REDUCTASE"/>
    <property type="match status" value="1"/>
</dbReference>
<accession>A0ABT3RT12</accession>
<feature type="binding site" evidence="9">
    <location>
        <position position="249"/>
    </location>
    <ligand>
        <name>[4Fe-4S] cluster</name>
        <dbReference type="ChEBI" id="CHEBI:49883"/>
        <label>1</label>
    </ligand>
</feature>
<evidence type="ECO:0000256" key="7">
    <source>
        <dbReference type="ARBA" id="ARBA00023004"/>
    </source>
</evidence>
<proteinExistence type="inferred from homology"/>
<dbReference type="PROSITE" id="PS51379">
    <property type="entry name" value="4FE4S_FER_2"/>
    <property type="match status" value="1"/>
</dbReference>
<reference evidence="11 12" key="1">
    <citation type="submission" date="2022-11" db="EMBL/GenBank/DDBJ databases">
        <title>The characterization of three novel Bacteroidetes species and genomic analysis of their roles in tidal elemental geochemical cycles.</title>
        <authorList>
            <person name="Ma K."/>
        </authorList>
    </citation>
    <scope>NUCLEOTIDE SEQUENCE [LARGE SCALE GENOMIC DNA]</scope>
    <source>
        <strain evidence="11 12">M17</strain>
    </source>
</reference>
<comment type="pathway">
    <text evidence="9">tRNA modification; tRNA-queuosine biosynthesis.</text>
</comment>
<comment type="catalytic activity">
    <reaction evidence="9">
        <text>epoxyqueuosine(34) in tRNA + AH2 = queuosine(34) in tRNA + A + H2O</text>
        <dbReference type="Rhea" id="RHEA:32159"/>
        <dbReference type="Rhea" id="RHEA-COMP:18571"/>
        <dbReference type="Rhea" id="RHEA-COMP:18582"/>
        <dbReference type="ChEBI" id="CHEBI:13193"/>
        <dbReference type="ChEBI" id="CHEBI:15377"/>
        <dbReference type="ChEBI" id="CHEBI:17499"/>
        <dbReference type="ChEBI" id="CHEBI:194431"/>
        <dbReference type="ChEBI" id="CHEBI:194443"/>
        <dbReference type="EC" id="1.17.99.6"/>
    </reaction>
</comment>
<feature type="domain" description="4Fe-4S ferredoxin-type" evidence="10">
    <location>
        <begin position="177"/>
        <end position="209"/>
    </location>
</feature>
<evidence type="ECO:0000259" key="10">
    <source>
        <dbReference type="PROSITE" id="PS51379"/>
    </source>
</evidence>
<evidence type="ECO:0000313" key="12">
    <source>
        <dbReference type="Proteomes" id="UP001209885"/>
    </source>
</evidence>
<comment type="caution">
    <text evidence="9">Lacks conserved residue(s) required for the propagation of feature annotation.</text>
</comment>
<feature type="binding site" evidence="9">
    <location>
        <begin position="242"/>
        <end position="243"/>
    </location>
    <ligand>
        <name>cob(II)alamin</name>
        <dbReference type="ChEBI" id="CHEBI:16304"/>
    </ligand>
</feature>
<evidence type="ECO:0000256" key="9">
    <source>
        <dbReference type="HAMAP-Rule" id="MF_00916"/>
    </source>
</evidence>
<feature type="binding site" evidence="9">
    <location>
        <position position="245"/>
    </location>
    <ligand>
        <name>[4Fe-4S] cluster</name>
        <dbReference type="ChEBI" id="CHEBI:49883"/>
        <label>2</label>
    </ligand>
</feature>
<protein>
    <recommendedName>
        <fullName evidence="9">Epoxyqueuosine reductase</fullName>
        <ecNumber evidence="9">1.17.99.6</ecNumber>
    </recommendedName>
    <alternativeName>
        <fullName evidence="9">Queuosine biosynthesis protein QueG</fullName>
    </alternativeName>
</protein>
<dbReference type="SUPFAM" id="SSF46548">
    <property type="entry name" value="alpha-helical ferredoxin"/>
    <property type="match status" value="1"/>
</dbReference>
<feature type="binding site" evidence="9">
    <location>
        <position position="199"/>
    </location>
    <ligand>
        <name>[4Fe-4S] cluster</name>
        <dbReference type="ChEBI" id="CHEBI:49883"/>
        <label>2</label>
    </ligand>
</feature>
<feature type="binding site" evidence="9">
    <location>
        <position position="159"/>
    </location>
    <ligand>
        <name>cob(II)alamin</name>
        <dbReference type="ChEBI" id="CHEBI:16304"/>
    </ligand>
</feature>
<keyword evidence="9" id="KW-0170">Cobalt</keyword>
<evidence type="ECO:0000313" key="11">
    <source>
        <dbReference type="EMBL" id="MCX2744493.1"/>
    </source>
</evidence>
<dbReference type="Pfam" id="PF08331">
    <property type="entry name" value="QueG_DUF1730"/>
    <property type="match status" value="1"/>
</dbReference>
<dbReference type="InterPro" id="IPR017896">
    <property type="entry name" value="4Fe4S_Fe-S-bd"/>
</dbReference>
<feature type="active site" description="Proton donor" evidence="9">
    <location>
        <position position="135"/>
    </location>
</feature>
<feature type="binding site" evidence="9">
    <location>
        <position position="192"/>
    </location>
    <ligand>
        <name>[4Fe-4S] cluster</name>
        <dbReference type="ChEBI" id="CHEBI:49883"/>
        <label>1</label>
    </ligand>
</feature>
<dbReference type="NCBIfam" id="TIGR00276">
    <property type="entry name" value="tRNA epoxyqueuosine(34) reductase QueG"/>
    <property type="match status" value="1"/>
</dbReference>
<keyword evidence="3 9" id="KW-0819">tRNA processing</keyword>